<dbReference type="EMBL" id="JBHSGL010000015">
    <property type="protein sequence ID" value="MFC4714070.1"/>
    <property type="molecule type" value="Genomic_DNA"/>
</dbReference>
<protein>
    <submittedName>
        <fullName evidence="1">Phage tail assembly chaperone G</fullName>
    </submittedName>
</protein>
<dbReference type="InterPro" id="IPR057006">
    <property type="entry name" value="Phage_TAC_19"/>
</dbReference>
<comment type="caution">
    <text evidence="1">The sequence shown here is derived from an EMBL/GenBank/DDBJ whole genome shotgun (WGS) entry which is preliminary data.</text>
</comment>
<keyword evidence="2" id="KW-1185">Reference proteome</keyword>
<dbReference type="Proteomes" id="UP001595932">
    <property type="component" value="Unassembled WGS sequence"/>
</dbReference>
<evidence type="ECO:0000313" key="1">
    <source>
        <dbReference type="EMBL" id="MFC4714070.1"/>
    </source>
</evidence>
<accession>A0ABV9MEN8</accession>
<dbReference type="Pfam" id="PF23857">
    <property type="entry name" value="Phage_TAC_19"/>
    <property type="match status" value="1"/>
</dbReference>
<sequence>MKKLVIRLNINGKEKKFTAPKMVTGSVLQKTLKLSNDFDERRDPEYIFTEHYPFLCAVFGHQFTLEELENGFDVREVLPMASKAIDHVIEEMDLDPRGEVLPFDSKSRKARTR</sequence>
<dbReference type="NCBIfam" id="NF047360">
    <property type="entry name" value="tail_chap_PVL"/>
    <property type="match status" value="1"/>
</dbReference>
<gene>
    <name evidence="1" type="primary">gpG</name>
    <name evidence="1" type="ORF">ACFO5U_14575</name>
</gene>
<name>A0ABV9MEN8_9BACL</name>
<reference evidence="2" key="1">
    <citation type="journal article" date="2019" name="Int. J. Syst. Evol. Microbiol.">
        <title>The Global Catalogue of Microorganisms (GCM) 10K type strain sequencing project: providing services to taxonomists for standard genome sequencing and annotation.</title>
        <authorList>
            <consortium name="The Broad Institute Genomics Platform"/>
            <consortium name="The Broad Institute Genome Sequencing Center for Infectious Disease"/>
            <person name="Wu L."/>
            <person name="Ma J."/>
        </authorList>
    </citation>
    <scope>NUCLEOTIDE SEQUENCE [LARGE SCALE GENOMIC DNA]</scope>
    <source>
        <strain evidence="2">CGMCC 1.12151</strain>
    </source>
</reference>
<evidence type="ECO:0000313" key="2">
    <source>
        <dbReference type="Proteomes" id="UP001595932"/>
    </source>
</evidence>
<organism evidence="1 2">
    <name type="scientific">Planococcus dechangensis</name>
    <dbReference type="NCBI Taxonomy" id="1176255"/>
    <lineage>
        <taxon>Bacteria</taxon>
        <taxon>Bacillati</taxon>
        <taxon>Bacillota</taxon>
        <taxon>Bacilli</taxon>
        <taxon>Bacillales</taxon>
        <taxon>Caryophanaceae</taxon>
        <taxon>Planococcus</taxon>
    </lineage>
</organism>
<dbReference type="RefSeq" id="WP_377279805.1">
    <property type="nucleotide sequence ID" value="NZ_JBHSGL010000015.1"/>
</dbReference>
<proteinExistence type="predicted"/>